<reference evidence="1" key="2">
    <citation type="submission" date="2022-06" db="UniProtKB">
        <authorList>
            <consortium name="EnsemblMetazoa"/>
        </authorList>
    </citation>
    <scope>IDENTIFICATION</scope>
</reference>
<reference evidence="2" key="1">
    <citation type="submission" date="2013-10" db="EMBL/GenBank/DDBJ databases">
        <title>Genome sequencing of Onchocerca volvulus.</title>
        <authorList>
            <person name="Cotton J."/>
            <person name="Tsai J."/>
            <person name="Stanley E."/>
            <person name="Tracey A."/>
            <person name="Holroyd N."/>
            <person name="Lustigman S."/>
            <person name="Berriman M."/>
        </authorList>
    </citation>
    <scope>NUCLEOTIDE SEQUENCE</scope>
</reference>
<organism evidence="1 2">
    <name type="scientific">Onchocerca volvulus</name>
    <dbReference type="NCBI Taxonomy" id="6282"/>
    <lineage>
        <taxon>Eukaryota</taxon>
        <taxon>Metazoa</taxon>
        <taxon>Ecdysozoa</taxon>
        <taxon>Nematoda</taxon>
        <taxon>Chromadorea</taxon>
        <taxon>Rhabditida</taxon>
        <taxon>Spirurina</taxon>
        <taxon>Spiruromorpha</taxon>
        <taxon>Filarioidea</taxon>
        <taxon>Onchocercidae</taxon>
        <taxon>Onchocerca</taxon>
    </lineage>
</organism>
<keyword evidence="2" id="KW-1185">Reference proteome</keyword>
<accession>A0A8R1XPL0</accession>
<dbReference type="AlphaFoldDB" id="A0A8R1XPL0"/>
<evidence type="ECO:0000313" key="1">
    <source>
        <dbReference type="EnsemblMetazoa" id="OVOC1796.1"/>
    </source>
</evidence>
<proteinExistence type="predicted"/>
<sequence>MTFRGFNMEASTFVVDTDDDTLKRQFLDWKENLNFLDSHQIVAFHFTTDNSREPENSEQIFRFSYNNSNISHSSDIFQNIPLSTLRLHGGPSITGVSYQAEMESRFDAGPVYAIIGLRKFGCDGRDSCEESDMNRNPNI</sequence>
<dbReference type="EMBL" id="CMVM020000054">
    <property type="status" value="NOT_ANNOTATED_CDS"/>
    <property type="molecule type" value="Genomic_DNA"/>
</dbReference>
<name>A0A8R1XPL0_ONCVO</name>
<dbReference type="EnsemblMetazoa" id="OVOC1796.1">
    <property type="protein sequence ID" value="OVOC1796.1"/>
    <property type="gene ID" value="WBGene00238605"/>
</dbReference>
<protein>
    <submittedName>
        <fullName evidence="1">Uncharacterized protein</fullName>
    </submittedName>
</protein>
<evidence type="ECO:0000313" key="2">
    <source>
        <dbReference type="Proteomes" id="UP000024404"/>
    </source>
</evidence>
<dbReference type="Proteomes" id="UP000024404">
    <property type="component" value="Unassembled WGS sequence"/>
</dbReference>